<feature type="region of interest" description="Disordered" evidence="7">
    <location>
        <begin position="64"/>
        <end position="98"/>
    </location>
</feature>
<feature type="compositionally biased region" description="Polar residues" evidence="7">
    <location>
        <begin position="64"/>
        <end position="90"/>
    </location>
</feature>
<dbReference type="InterPro" id="IPR008967">
    <property type="entry name" value="p53-like_TF_DNA-bd_sf"/>
</dbReference>
<dbReference type="InterPro" id="IPR001699">
    <property type="entry name" value="TF_T-box"/>
</dbReference>
<comment type="caution">
    <text evidence="6">Lacks conserved residue(s) required for the propagation of feature annotation.</text>
</comment>
<keyword evidence="3 6" id="KW-0238">DNA-binding</keyword>
<dbReference type="Pfam" id="PF00907">
    <property type="entry name" value="T-box"/>
    <property type="match status" value="1"/>
</dbReference>
<evidence type="ECO:0000313" key="9">
    <source>
        <dbReference type="Proteomes" id="UP000035680"/>
    </source>
</evidence>
<dbReference type="Gene3D" id="2.60.40.820">
    <property type="entry name" value="Transcription factor, T-box"/>
    <property type="match status" value="1"/>
</dbReference>
<dbReference type="GO" id="GO:0045893">
    <property type="term" value="P:positive regulation of DNA-templated transcription"/>
    <property type="evidence" value="ECO:0007669"/>
    <property type="project" value="InterPro"/>
</dbReference>
<evidence type="ECO:0000256" key="7">
    <source>
        <dbReference type="SAM" id="MobiDB-lite"/>
    </source>
</evidence>
<name>A0A0K0FX23_STRVS</name>
<dbReference type="PANTHER" id="PTHR11267">
    <property type="entry name" value="T-BOX PROTEIN-RELATED"/>
    <property type="match status" value="1"/>
</dbReference>
<dbReference type="InterPro" id="IPR036960">
    <property type="entry name" value="T-box_sf"/>
</dbReference>
<dbReference type="GO" id="GO:0000785">
    <property type="term" value="C:chromatin"/>
    <property type="evidence" value="ECO:0007669"/>
    <property type="project" value="TreeGrafter"/>
</dbReference>
<accession>A0A0K0FX23</accession>
<dbReference type="WBParaSite" id="SVE_1699100.1">
    <property type="protein sequence ID" value="SVE_1699100.1"/>
    <property type="gene ID" value="SVE_1699100"/>
</dbReference>
<dbReference type="AlphaFoldDB" id="A0A0K0FX23"/>
<sequence>MLNLDQDQNTFFNFNQNYLSHYNQMTQNFLPVSSLNYSIDAITQQQVPSDGRYLVNSTKNDCNYSDTNADETSSTSNTTLSPDTTASEAASSPDCKPEHQMLINPPIQNYPICNENLPNSQPSSQMPSNQFSEVIIDPNISVSITNEWLWKKFHTHTTEMIVTKSGRKMFPKADVRYSRLDRN</sequence>
<comment type="subcellular location">
    <subcellularLocation>
        <location evidence="1 6">Nucleus</location>
    </subcellularLocation>
</comment>
<dbReference type="STRING" id="75913.A0A0K0FX23"/>
<protein>
    <submittedName>
        <fullName evidence="10">T-box domain-containing protein</fullName>
    </submittedName>
</protein>
<keyword evidence="4" id="KW-0804">Transcription</keyword>
<dbReference type="GO" id="GO:0001708">
    <property type="term" value="P:cell fate specification"/>
    <property type="evidence" value="ECO:0007669"/>
    <property type="project" value="TreeGrafter"/>
</dbReference>
<evidence type="ECO:0000256" key="3">
    <source>
        <dbReference type="ARBA" id="ARBA00023125"/>
    </source>
</evidence>
<dbReference type="PANTHER" id="PTHR11267:SF204">
    <property type="entry name" value="SPADETAIL"/>
    <property type="match status" value="1"/>
</dbReference>
<keyword evidence="9" id="KW-1185">Reference proteome</keyword>
<feature type="domain" description="T-box" evidence="8">
    <location>
        <begin position="144"/>
        <end position="183"/>
    </location>
</feature>
<reference evidence="10" key="2">
    <citation type="submission" date="2015-08" db="UniProtKB">
        <authorList>
            <consortium name="WormBaseParasite"/>
        </authorList>
    </citation>
    <scope>IDENTIFICATION</scope>
</reference>
<dbReference type="GO" id="GO:0000981">
    <property type="term" value="F:DNA-binding transcription factor activity, RNA polymerase II-specific"/>
    <property type="evidence" value="ECO:0007669"/>
    <property type="project" value="TreeGrafter"/>
</dbReference>
<evidence type="ECO:0000313" key="10">
    <source>
        <dbReference type="WBParaSite" id="SVE_1699100.1"/>
    </source>
</evidence>
<dbReference type="PROSITE" id="PS50252">
    <property type="entry name" value="TBOX_3"/>
    <property type="match status" value="1"/>
</dbReference>
<dbReference type="GO" id="GO:0000978">
    <property type="term" value="F:RNA polymerase II cis-regulatory region sequence-specific DNA binding"/>
    <property type="evidence" value="ECO:0007669"/>
    <property type="project" value="InterPro"/>
</dbReference>
<dbReference type="InterPro" id="IPR046360">
    <property type="entry name" value="T-box_DNA-bd"/>
</dbReference>
<proteinExistence type="predicted"/>
<evidence type="ECO:0000259" key="8">
    <source>
        <dbReference type="PROSITE" id="PS50252"/>
    </source>
</evidence>
<evidence type="ECO:0000256" key="4">
    <source>
        <dbReference type="ARBA" id="ARBA00023163"/>
    </source>
</evidence>
<keyword evidence="5 6" id="KW-0539">Nucleus</keyword>
<keyword evidence="2" id="KW-0805">Transcription regulation</keyword>
<dbReference type="PROSITE" id="PS01283">
    <property type="entry name" value="TBOX_1"/>
    <property type="match status" value="1"/>
</dbReference>
<dbReference type="SUPFAM" id="SSF49417">
    <property type="entry name" value="p53-like transcription factors"/>
    <property type="match status" value="1"/>
</dbReference>
<dbReference type="Proteomes" id="UP000035680">
    <property type="component" value="Unassembled WGS sequence"/>
</dbReference>
<evidence type="ECO:0000256" key="1">
    <source>
        <dbReference type="ARBA" id="ARBA00004123"/>
    </source>
</evidence>
<organism evidence="9 10">
    <name type="scientific">Strongyloides venezuelensis</name>
    <name type="common">Threadworm</name>
    <dbReference type="NCBI Taxonomy" id="75913"/>
    <lineage>
        <taxon>Eukaryota</taxon>
        <taxon>Metazoa</taxon>
        <taxon>Ecdysozoa</taxon>
        <taxon>Nematoda</taxon>
        <taxon>Chromadorea</taxon>
        <taxon>Rhabditida</taxon>
        <taxon>Tylenchina</taxon>
        <taxon>Panagrolaimomorpha</taxon>
        <taxon>Strongyloidoidea</taxon>
        <taxon>Strongyloididae</taxon>
        <taxon>Strongyloides</taxon>
    </lineage>
</organism>
<dbReference type="InterPro" id="IPR018186">
    <property type="entry name" value="TF_T-box_CS"/>
</dbReference>
<reference evidence="9" key="1">
    <citation type="submission" date="2014-07" db="EMBL/GenBank/DDBJ databases">
        <authorList>
            <person name="Martin A.A"/>
            <person name="De Silva N."/>
        </authorList>
    </citation>
    <scope>NUCLEOTIDE SEQUENCE</scope>
</reference>
<evidence type="ECO:0000256" key="5">
    <source>
        <dbReference type="ARBA" id="ARBA00023242"/>
    </source>
</evidence>
<dbReference type="GO" id="GO:0005634">
    <property type="term" value="C:nucleus"/>
    <property type="evidence" value="ECO:0007669"/>
    <property type="project" value="UniProtKB-SubCell"/>
</dbReference>
<evidence type="ECO:0000256" key="6">
    <source>
        <dbReference type="PROSITE-ProRule" id="PRU00201"/>
    </source>
</evidence>
<evidence type="ECO:0000256" key="2">
    <source>
        <dbReference type="ARBA" id="ARBA00023015"/>
    </source>
</evidence>